<dbReference type="GO" id="GO:0016042">
    <property type="term" value="P:lipid catabolic process"/>
    <property type="evidence" value="ECO:0007669"/>
    <property type="project" value="UniProtKB-UniRule"/>
</dbReference>
<dbReference type="InterPro" id="IPR002641">
    <property type="entry name" value="PNPLA_dom"/>
</dbReference>
<feature type="signal peptide" evidence="3">
    <location>
        <begin position="1"/>
        <end position="20"/>
    </location>
</feature>
<feature type="active site" description="Proton acceptor" evidence="2">
    <location>
        <position position="276"/>
    </location>
</feature>
<proteinExistence type="predicted"/>
<dbReference type="GO" id="GO:0016787">
    <property type="term" value="F:hydrolase activity"/>
    <property type="evidence" value="ECO:0007669"/>
    <property type="project" value="UniProtKB-UniRule"/>
</dbReference>
<dbReference type="AlphaFoldDB" id="A0A6M4H041"/>
<dbReference type="Gene3D" id="3.40.1090.10">
    <property type="entry name" value="Cytosolic phospholipase A2 catalytic domain"/>
    <property type="match status" value="1"/>
</dbReference>
<keyword evidence="6" id="KW-1185">Reference proteome</keyword>
<keyword evidence="1 2" id="KW-0443">Lipid metabolism</keyword>
<feature type="domain" description="PNPLA" evidence="4">
    <location>
        <begin position="52"/>
        <end position="289"/>
    </location>
</feature>
<evidence type="ECO:0000313" key="5">
    <source>
        <dbReference type="EMBL" id="QJR12870.1"/>
    </source>
</evidence>
<dbReference type="RefSeq" id="WP_171095446.1">
    <property type="nucleotide sequence ID" value="NZ_CP053069.1"/>
</dbReference>
<dbReference type="Pfam" id="PF01734">
    <property type="entry name" value="Patatin"/>
    <property type="match status" value="1"/>
</dbReference>
<comment type="caution">
    <text evidence="2">Lacks conserved residue(s) required for the propagation of feature annotation.</text>
</comment>
<keyword evidence="3" id="KW-0732">Signal</keyword>
<protein>
    <recommendedName>
        <fullName evidence="4">PNPLA domain-containing protein</fullName>
    </recommendedName>
</protein>
<dbReference type="EMBL" id="CP053069">
    <property type="protein sequence ID" value="QJR12870.1"/>
    <property type="molecule type" value="Genomic_DNA"/>
</dbReference>
<feature type="chain" id="PRO_5026694573" description="PNPLA domain-containing protein" evidence="3">
    <location>
        <begin position="21"/>
        <end position="468"/>
    </location>
</feature>
<evidence type="ECO:0000259" key="4">
    <source>
        <dbReference type="PROSITE" id="PS51635"/>
    </source>
</evidence>
<dbReference type="PROSITE" id="PS51635">
    <property type="entry name" value="PNPLA"/>
    <property type="match status" value="1"/>
</dbReference>
<evidence type="ECO:0000313" key="6">
    <source>
        <dbReference type="Proteomes" id="UP000501534"/>
    </source>
</evidence>
<evidence type="ECO:0000256" key="1">
    <source>
        <dbReference type="ARBA" id="ARBA00023098"/>
    </source>
</evidence>
<dbReference type="SUPFAM" id="SSF52151">
    <property type="entry name" value="FabD/lysophospholipase-like"/>
    <property type="match status" value="1"/>
</dbReference>
<organism evidence="5 6">
    <name type="scientific">Usitatibacter rugosus</name>
    <dbReference type="NCBI Taxonomy" id="2732067"/>
    <lineage>
        <taxon>Bacteria</taxon>
        <taxon>Pseudomonadati</taxon>
        <taxon>Pseudomonadota</taxon>
        <taxon>Betaproteobacteria</taxon>
        <taxon>Nitrosomonadales</taxon>
        <taxon>Usitatibacteraceae</taxon>
        <taxon>Usitatibacter</taxon>
    </lineage>
</organism>
<accession>A0A6M4H041</accession>
<dbReference type="KEGG" id="uru:DSM104443_03964"/>
<reference evidence="5 6" key="1">
    <citation type="submission" date="2020-04" db="EMBL/GenBank/DDBJ databases">
        <title>Usitatibacter rugosus gen. nov., sp. nov. and Usitatibacter palustris sp. nov., novel members of Usitatibacteraceae fam. nov. within the order Nitrosomonadales isolated from soil.</title>
        <authorList>
            <person name="Huber K.J."/>
            <person name="Neumann-Schaal M."/>
            <person name="Geppert A."/>
            <person name="Luckner M."/>
            <person name="Wanner G."/>
            <person name="Overmann J."/>
        </authorList>
    </citation>
    <scope>NUCLEOTIDE SEQUENCE [LARGE SCALE GENOMIC DNA]</scope>
    <source>
        <strain evidence="5 6">0125_3</strain>
    </source>
</reference>
<dbReference type="Proteomes" id="UP000501534">
    <property type="component" value="Chromosome"/>
</dbReference>
<gene>
    <name evidence="5" type="ORF">DSM104443_03964</name>
</gene>
<evidence type="ECO:0000256" key="3">
    <source>
        <dbReference type="SAM" id="SignalP"/>
    </source>
</evidence>
<evidence type="ECO:0000256" key="2">
    <source>
        <dbReference type="PROSITE-ProRule" id="PRU01161"/>
    </source>
</evidence>
<dbReference type="PROSITE" id="PS51257">
    <property type="entry name" value="PROKAR_LIPOPROTEIN"/>
    <property type="match status" value="1"/>
</dbReference>
<keyword evidence="2" id="KW-0442">Lipid degradation</keyword>
<name>A0A6M4H041_9PROT</name>
<sequence length="468" mass="50919">MPRACAVLFLTLLLTGCATSVFNPATNKPMTKDTPPGMDAPLDLVSENAIAISFSGGGLRAAAFAHGVLTALKDTKTPQGTLADDVTFLTSVSGGSLASAYFGLNGPKGLEDFREKVLLRDFERDMHLSVLSPNNLLRILGGGLNARENFGDSLDKHVFNGATFADIYRHRKPDVRIHATELYAGIPFPFIPRAFSILCSDIRSYSVADAVVASMAVPLVFSPVVMRAYPDECNEPLPPLFERVNADPDAPRILKAAAQMAYYRDPKRVKYLKLVDGGVTDNLGLATIAVTRAILDTPYAPMTERDAVKVRRMIFIVVDASRGPGGEWALSEMGPGGVDLALAASDVSTNSSARFAADSFGTMVREWRESLVRFRCALSDEQVVQLGGPSKGWNCDDVKFLLAFLTIDRLEPEYRDKLNAIPTRLTLTPQQVDDAIEGGRRGALGLRRLQQYIRERVEPTSEATVPRP</sequence>
<keyword evidence="2" id="KW-0378">Hydrolase</keyword>
<feature type="active site" description="Nucleophile" evidence="2">
    <location>
        <position position="93"/>
    </location>
</feature>
<feature type="short sequence motif" description="DGA/G" evidence="2">
    <location>
        <begin position="276"/>
        <end position="278"/>
    </location>
</feature>
<dbReference type="InterPro" id="IPR016035">
    <property type="entry name" value="Acyl_Trfase/lysoPLipase"/>
</dbReference>